<dbReference type="Proteomes" id="UP000178870">
    <property type="component" value="Unassembled WGS sequence"/>
</dbReference>
<reference evidence="1 2" key="1">
    <citation type="journal article" date="2016" name="Nat. Commun.">
        <title>Thousands of microbial genomes shed light on interconnected biogeochemical processes in an aquifer system.</title>
        <authorList>
            <person name="Anantharaman K."/>
            <person name="Brown C.T."/>
            <person name="Hug L.A."/>
            <person name="Sharon I."/>
            <person name="Castelle C.J."/>
            <person name="Probst A.J."/>
            <person name="Thomas B.C."/>
            <person name="Singh A."/>
            <person name="Wilkins M.J."/>
            <person name="Karaoz U."/>
            <person name="Brodie E.L."/>
            <person name="Williams K.H."/>
            <person name="Hubbard S.S."/>
            <person name="Banfield J.F."/>
        </authorList>
    </citation>
    <scope>NUCLEOTIDE SEQUENCE [LARGE SCALE GENOMIC DNA]</scope>
</reference>
<proteinExistence type="predicted"/>
<dbReference type="AlphaFoldDB" id="A0A1F7Z2V1"/>
<organism evidence="1 2">
    <name type="scientific">Candidatus Woesebacteria bacterium RIFCSPHIGHO2_01_FULL_44_21</name>
    <dbReference type="NCBI Taxonomy" id="1802503"/>
    <lineage>
        <taxon>Bacteria</taxon>
        <taxon>Candidatus Woeseibacteriota</taxon>
    </lineage>
</organism>
<gene>
    <name evidence="1" type="ORF">A2803_04335</name>
</gene>
<accession>A0A1F7Z2V1</accession>
<protein>
    <recommendedName>
        <fullName evidence="3">DUF4258 domain-containing protein</fullName>
    </recommendedName>
</protein>
<evidence type="ECO:0000313" key="1">
    <source>
        <dbReference type="EMBL" id="OGM33399.1"/>
    </source>
</evidence>
<comment type="caution">
    <text evidence="1">The sequence shown here is derived from an EMBL/GenBank/DDBJ whole genome shotgun (WGS) entry which is preliminary data.</text>
</comment>
<dbReference type="EMBL" id="MGGP01000003">
    <property type="protein sequence ID" value="OGM33399.1"/>
    <property type="molecule type" value="Genomic_DNA"/>
</dbReference>
<name>A0A1F7Z2V1_9BACT</name>
<evidence type="ECO:0008006" key="3">
    <source>
        <dbReference type="Google" id="ProtNLM"/>
    </source>
</evidence>
<evidence type="ECO:0000313" key="2">
    <source>
        <dbReference type="Proteomes" id="UP000178870"/>
    </source>
</evidence>
<sequence>MKIIYRPHLKRRLKERKFPDDYPHKIYKEAKFRFFDTQTKHHIAIAKMEYADKLRNLSISYDKIGNKIEIITIHPISDEDIKSRIKSKRWQKK</sequence>